<keyword evidence="4" id="KW-1185">Reference proteome</keyword>
<gene>
    <name evidence="3" type="ORF">HYH03_007775</name>
</gene>
<name>A0A835Y2S1_9CHLO</name>
<proteinExistence type="predicted"/>
<dbReference type="EMBL" id="JAEHOE010000033">
    <property type="protein sequence ID" value="KAG2494137.1"/>
    <property type="molecule type" value="Genomic_DNA"/>
</dbReference>
<reference evidence="3" key="1">
    <citation type="journal article" date="2020" name="bioRxiv">
        <title>Comparative genomics of Chlamydomonas.</title>
        <authorList>
            <person name="Craig R.J."/>
            <person name="Hasan A.R."/>
            <person name="Ness R.W."/>
            <person name="Keightley P.D."/>
        </authorList>
    </citation>
    <scope>NUCLEOTIDE SEQUENCE</scope>
    <source>
        <strain evidence="3">CCAP 11/70</strain>
    </source>
</reference>
<feature type="region of interest" description="Disordered" evidence="1">
    <location>
        <begin position="168"/>
        <end position="201"/>
    </location>
</feature>
<evidence type="ECO:0000313" key="3">
    <source>
        <dbReference type="EMBL" id="KAG2494137.1"/>
    </source>
</evidence>
<feature type="chain" id="PRO_5032808691" evidence="2">
    <location>
        <begin position="33"/>
        <end position="240"/>
    </location>
</feature>
<keyword evidence="2" id="KW-0732">Signal</keyword>
<accession>A0A835Y2S1</accession>
<feature type="region of interest" description="Disordered" evidence="1">
    <location>
        <begin position="213"/>
        <end position="240"/>
    </location>
</feature>
<feature type="compositionally biased region" description="Pro residues" evidence="1">
    <location>
        <begin position="173"/>
        <end position="201"/>
    </location>
</feature>
<feature type="region of interest" description="Disordered" evidence="1">
    <location>
        <begin position="98"/>
        <end position="156"/>
    </location>
</feature>
<protein>
    <submittedName>
        <fullName evidence="3">Uncharacterized protein</fullName>
    </submittedName>
</protein>
<evidence type="ECO:0000313" key="4">
    <source>
        <dbReference type="Proteomes" id="UP000612055"/>
    </source>
</evidence>
<dbReference type="AlphaFoldDB" id="A0A835Y2S1"/>
<dbReference type="PRINTS" id="PR01217">
    <property type="entry name" value="PRICHEXTENSN"/>
</dbReference>
<dbReference type="Proteomes" id="UP000612055">
    <property type="component" value="Unassembled WGS sequence"/>
</dbReference>
<organism evidence="3 4">
    <name type="scientific">Edaphochlamys debaryana</name>
    <dbReference type="NCBI Taxonomy" id="47281"/>
    <lineage>
        <taxon>Eukaryota</taxon>
        <taxon>Viridiplantae</taxon>
        <taxon>Chlorophyta</taxon>
        <taxon>core chlorophytes</taxon>
        <taxon>Chlorophyceae</taxon>
        <taxon>CS clade</taxon>
        <taxon>Chlamydomonadales</taxon>
        <taxon>Chlamydomonadales incertae sedis</taxon>
        <taxon>Edaphochlamys</taxon>
    </lineage>
</organism>
<evidence type="ECO:0000256" key="2">
    <source>
        <dbReference type="SAM" id="SignalP"/>
    </source>
</evidence>
<feature type="compositionally biased region" description="Pro residues" evidence="1">
    <location>
        <begin position="218"/>
        <end position="240"/>
    </location>
</feature>
<feature type="compositionally biased region" description="Pro residues" evidence="1">
    <location>
        <begin position="98"/>
        <end position="127"/>
    </location>
</feature>
<feature type="compositionally biased region" description="Pro residues" evidence="1">
    <location>
        <begin position="141"/>
        <end position="156"/>
    </location>
</feature>
<sequence length="240" mass="24887">MVPRGASAAGKAGAFLLMLLLALSMLANPASGRKLLRLEDIFASRTRSGATGPTPSPAINTASLLNITLKPNITLRLRPPSPPKPPCQVWVKEFMQPCPSPPPSPSPPPLPSPPPRPPSPPPRPPYPCTTAAGLPTHCVKPPSPPSPPASPRPPAPCKVLVGNEWVACDKVPRPPSPRPPSPSPSPPSPPLPPASPRPPAPCKVLVGTAWVACDKVPHPPSPRPPSPSPKPPAPPLKILT</sequence>
<evidence type="ECO:0000256" key="1">
    <source>
        <dbReference type="SAM" id="MobiDB-lite"/>
    </source>
</evidence>
<comment type="caution">
    <text evidence="3">The sequence shown here is derived from an EMBL/GenBank/DDBJ whole genome shotgun (WGS) entry which is preliminary data.</text>
</comment>
<feature type="signal peptide" evidence="2">
    <location>
        <begin position="1"/>
        <end position="32"/>
    </location>
</feature>